<dbReference type="PANTHER" id="PTHR33608:SF3">
    <property type="entry name" value="SLR2013 PROTEIN"/>
    <property type="match status" value="1"/>
</dbReference>
<name>A0A7G5GSN6_9BACT</name>
<dbReference type="Proteomes" id="UP000515369">
    <property type="component" value="Chromosome"/>
</dbReference>
<reference evidence="2 3" key="1">
    <citation type="submission" date="2020-07" db="EMBL/GenBank/DDBJ databases">
        <title>Spirosoma foliorum sp. nov., isolated from the leaves on the Nejang mountain Korea, Republic of.</title>
        <authorList>
            <person name="Ho H."/>
            <person name="Lee Y.-J."/>
            <person name="Nurcahyanto D.-A."/>
            <person name="Kim S.-G."/>
        </authorList>
    </citation>
    <scope>NUCLEOTIDE SEQUENCE [LARGE SCALE GENOMIC DNA]</scope>
    <source>
        <strain evidence="2 3">PL0136</strain>
    </source>
</reference>
<evidence type="ECO:0000259" key="1">
    <source>
        <dbReference type="Pfam" id="PF01882"/>
    </source>
</evidence>
<accession>A0A7G5GSN6</accession>
<proteinExistence type="predicted"/>
<dbReference type="InterPro" id="IPR036465">
    <property type="entry name" value="vWFA_dom_sf"/>
</dbReference>
<feature type="domain" description="DUF58" evidence="1">
    <location>
        <begin position="208"/>
        <end position="378"/>
    </location>
</feature>
<evidence type="ECO:0000313" key="3">
    <source>
        <dbReference type="Proteomes" id="UP000515369"/>
    </source>
</evidence>
<dbReference type="EMBL" id="CP059732">
    <property type="protein sequence ID" value="QMW01878.1"/>
    <property type="molecule type" value="Genomic_DNA"/>
</dbReference>
<dbReference type="RefSeq" id="WP_182459154.1">
    <property type="nucleotide sequence ID" value="NZ_CP059732.1"/>
</dbReference>
<protein>
    <submittedName>
        <fullName evidence="2">DUF58 domain-containing protein</fullName>
    </submittedName>
</protein>
<dbReference type="PANTHER" id="PTHR33608">
    <property type="entry name" value="BLL2464 PROTEIN"/>
    <property type="match status" value="1"/>
</dbReference>
<sequence>MKAIRSLFIATRLWFGLIALVLLFVAAYAFPILFSLVKVAFAVFMAMIGLDFWLLFFSKSQPAGLAFFARREVPERLSNGDENPLTIYLENRYSFRTDVELIDEIPFQFQRRNVLFRARLNPRENQAIRYELRPTRRGEYNFGAVNVFVLSPLGLLKRRYQFEQGKMVAVYPSFLQMRQFELLAATNRLNEVGVKRIRRIGHSMEFEQVRPYSTGDDVRTINWKATSRRSDSQGASLMINAFQDERSQPIYCLIDKGRVMQSPFDGLTLLDYAINASLVLSNIALIKQDRAGVLTFSDHIGQLLPAERRTGQMLKILELLYRQKTRFLETDYESLYAGVRAHIRQRSLLLLFTNFETMSGMQRQLPYLRRLAKDHLLLVIFFENTELRALIDKPATDTEHIYMKTIGEKFSFEKRQIVKELGQYGIQTILTAPQNLTANTVNKYLELKSRGMI</sequence>
<gene>
    <name evidence="2" type="ORF">H3H32_28665</name>
</gene>
<dbReference type="KEGG" id="sfol:H3H32_28665"/>
<organism evidence="2 3">
    <name type="scientific">Spirosoma foliorum</name>
    <dbReference type="NCBI Taxonomy" id="2710596"/>
    <lineage>
        <taxon>Bacteria</taxon>
        <taxon>Pseudomonadati</taxon>
        <taxon>Bacteroidota</taxon>
        <taxon>Cytophagia</taxon>
        <taxon>Cytophagales</taxon>
        <taxon>Cytophagaceae</taxon>
        <taxon>Spirosoma</taxon>
    </lineage>
</organism>
<dbReference type="InterPro" id="IPR002881">
    <property type="entry name" value="DUF58"/>
</dbReference>
<dbReference type="AlphaFoldDB" id="A0A7G5GSN6"/>
<keyword evidence="3" id="KW-1185">Reference proteome</keyword>
<dbReference type="SUPFAM" id="SSF53300">
    <property type="entry name" value="vWA-like"/>
    <property type="match status" value="1"/>
</dbReference>
<evidence type="ECO:0000313" key="2">
    <source>
        <dbReference type="EMBL" id="QMW01878.1"/>
    </source>
</evidence>
<dbReference type="Pfam" id="PF01882">
    <property type="entry name" value="DUF58"/>
    <property type="match status" value="1"/>
</dbReference>